<feature type="domain" description="F-box" evidence="1">
    <location>
        <begin position="32"/>
        <end position="69"/>
    </location>
</feature>
<dbReference type="AlphaFoldDB" id="A0A8T0WMV5"/>
<evidence type="ECO:0000313" key="4">
    <source>
        <dbReference type="Proteomes" id="UP000823388"/>
    </source>
</evidence>
<accession>A0A8T0WMV5</accession>
<dbReference type="InterPro" id="IPR036047">
    <property type="entry name" value="F-box-like_dom_sf"/>
</dbReference>
<protein>
    <recommendedName>
        <fullName evidence="5">F-box domain-containing protein</fullName>
    </recommendedName>
</protein>
<evidence type="ECO:0008006" key="5">
    <source>
        <dbReference type="Google" id="ProtNLM"/>
    </source>
</evidence>
<dbReference type="InterPro" id="IPR001810">
    <property type="entry name" value="F-box_dom"/>
</dbReference>
<dbReference type="PANTHER" id="PTHR33207">
    <property type="entry name" value="F-BOX DOMAIN CONTAINING PROTEIN-RELATED"/>
    <property type="match status" value="1"/>
</dbReference>
<dbReference type="InterPro" id="IPR056594">
    <property type="entry name" value="AT5G49610-like_b-prop"/>
</dbReference>
<proteinExistence type="predicted"/>
<dbReference type="Proteomes" id="UP000823388">
    <property type="component" value="Chromosome 1N"/>
</dbReference>
<dbReference type="Pfam" id="PF23635">
    <property type="entry name" value="Beta-prop_AT5G49610-like"/>
    <property type="match status" value="1"/>
</dbReference>
<evidence type="ECO:0000313" key="3">
    <source>
        <dbReference type="EMBL" id="KAG2650402.1"/>
    </source>
</evidence>
<dbReference type="EMBL" id="CM029038">
    <property type="protein sequence ID" value="KAG2650402.1"/>
    <property type="molecule type" value="Genomic_DNA"/>
</dbReference>
<name>A0A8T0WMV5_PANVG</name>
<dbReference type="SUPFAM" id="SSF81383">
    <property type="entry name" value="F-box domain"/>
    <property type="match status" value="1"/>
</dbReference>
<evidence type="ECO:0000259" key="1">
    <source>
        <dbReference type="Pfam" id="PF00646"/>
    </source>
</evidence>
<comment type="caution">
    <text evidence="3">The sequence shown here is derived from an EMBL/GenBank/DDBJ whole genome shotgun (WGS) entry which is preliminary data.</text>
</comment>
<reference evidence="3" key="1">
    <citation type="submission" date="2020-05" db="EMBL/GenBank/DDBJ databases">
        <title>WGS assembly of Panicum virgatum.</title>
        <authorList>
            <person name="Lovell J.T."/>
            <person name="Jenkins J."/>
            <person name="Shu S."/>
            <person name="Juenger T.E."/>
            <person name="Schmutz J."/>
        </authorList>
    </citation>
    <scope>NUCLEOTIDE SEQUENCE</scope>
    <source>
        <strain evidence="3">AP13</strain>
    </source>
</reference>
<feature type="domain" description="F-box protein AT5G49610-like beta-propeller" evidence="2">
    <location>
        <begin position="121"/>
        <end position="393"/>
    </location>
</feature>
<organism evidence="3 4">
    <name type="scientific">Panicum virgatum</name>
    <name type="common">Blackwell switchgrass</name>
    <dbReference type="NCBI Taxonomy" id="38727"/>
    <lineage>
        <taxon>Eukaryota</taxon>
        <taxon>Viridiplantae</taxon>
        <taxon>Streptophyta</taxon>
        <taxon>Embryophyta</taxon>
        <taxon>Tracheophyta</taxon>
        <taxon>Spermatophyta</taxon>
        <taxon>Magnoliopsida</taxon>
        <taxon>Liliopsida</taxon>
        <taxon>Poales</taxon>
        <taxon>Poaceae</taxon>
        <taxon>PACMAD clade</taxon>
        <taxon>Panicoideae</taxon>
        <taxon>Panicodae</taxon>
        <taxon>Paniceae</taxon>
        <taxon>Panicinae</taxon>
        <taxon>Panicum</taxon>
        <taxon>Panicum sect. Hiantes</taxon>
    </lineage>
</organism>
<dbReference type="Pfam" id="PF00646">
    <property type="entry name" value="F-box"/>
    <property type="match status" value="1"/>
</dbReference>
<keyword evidence="4" id="KW-1185">Reference proteome</keyword>
<evidence type="ECO:0000259" key="2">
    <source>
        <dbReference type="Pfam" id="PF23635"/>
    </source>
</evidence>
<gene>
    <name evidence="3" type="ORF">PVAP13_1NG200600</name>
</gene>
<sequence length="404" mass="45206">MEAHRESSEPAPETAMAASAAAAAASSVLEDDDLLREILLRLDLPTSLVRAAAVNRRWLRCSSDPAFLRRFRARNPPRLLGVYVNTGEARRLRFVPLARGPELAAVVRRGSFDLGEEAGSVRDCRNGRLLVFVDGKYVVRSPLHPERGTENLPEPPIPAEAYTILYYFSDFLFYESSDNSMSCTSVIVMCTERQAWVHLSDLQAGVWGEGRYSGMIDIPVQGSLRGCEHHALLANGKLYMICLPHHIIGFDLPSTSSFCIELPDGVQYEYLESIGLSCAKGSGFFLIHLKGFQISVWLHRTDHSSIDTWKLIDTIFLPQAFAHLAELTWSSLPDVVRVAAVGDNADFVLLRIQHKLFYMHISSRTVEEVYEANPAHGFLYGVYPFMMHWPPTFPVLNGGNDHDR</sequence>